<dbReference type="EMBL" id="JAPQFJ010000010">
    <property type="protein sequence ID" value="MCY6959057.1"/>
    <property type="molecule type" value="Genomic_DNA"/>
</dbReference>
<evidence type="ECO:0000313" key="1">
    <source>
        <dbReference type="EMBL" id="MCY6959057.1"/>
    </source>
</evidence>
<accession>A0ABT4D9S1</accession>
<sequence length="53" mass="6177">MKILDRLLDRLINTNEIEEDKDSSFKEVVEECESEIDLKALEILTIIQNNISI</sequence>
<name>A0ABT4D9S1_9CLOT</name>
<proteinExistence type="predicted"/>
<comment type="caution">
    <text evidence="1">The sequence shown here is derived from an EMBL/GenBank/DDBJ whole genome shotgun (WGS) entry which is preliminary data.</text>
</comment>
<keyword evidence="2" id="KW-1185">Reference proteome</keyword>
<gene>
    <name evidence="1" type="ORF">OW729_10615</name>
</gene>
<evidence type="ECO:0000313" key="2">
    <source>
        <dbReference type="Proteomes" id="UP001144612"/>
    </source>
</evidence>
<dbReference type="Proteomes" id="UP001144612">
    <property type="component" value="Unassembled WGS sequence"/>
</dbReference>
<protein>
    <submittedName>
        <fullName evidence="1">Uncharacterized protein</fullName>
    </submittedName>
</protein>
<dbReference type="RefSeq" id="WP_268061480.1">
    <property type="nucleotide sequence ID" value="NZ_JAPQFJ010000010.1"/>
</dbReference>
<organism evidence="1 2">
    <name type="scientific">Clostridium brassicae</name>
    <dbReference type="NCBI Taxonomy" id="2999072"/>
    <lineage>
        <taxon>Bacteria</taxon>
        <taxon>Bacillati</taxon>
        <taxon>Bacillota</taxon>
        <taxon>Clostridia</taxon>
        <taxon>Eubacteriales</taxon>
        <taxon>Clostridiaceae</taxon>
        <taxon>Clostridium</taxon>
    </lineage>
</organism>
<reference evidence="1" key="1">
    <citation type="submission" date="2022-12" db="EMBL/GenBank/DDBJ databases">
        <title>Clostridium sp. nov., isolated from industrial wastewater.</title>
        <authorList>
            <person name="Jiayan W."/>
        </authorList>
    </citation>
    <scope>NUCLEOTIDE SEQUENCE</scope>
    <source>
        <strain evidence="1">ZC22-4</strain>
    </source>
</reference>